<accession>A0A9X5CB19</accession>
<proteinExistence type="predicted"/>
<dbReference type="OrthoDB" id="2056710at2"/>
<organism evidence="1 2">
    <name type="scientific">Schaedlerella arabinosiphila</name>
    <dbReference type="NCBI Taxonomy" id="2044587"/>
    <lineage>
        <taxon>Bacteria</taxon>
        <taxon>Bacillati</taxon>
        <taxon>Bacillota</taxon>
        <taxon>Clostridia</taxon>
        <taxon>Lachnospirales</taxon>
        <taxon>Lachnospiraceae</taxon>
        <taxon>Schaedlerella</taxon>
    </lineage>
</organism>
<reference evidence="1 2" key="1">
    <citation type="submission" date="2019-07" db="EMBL/GenBank/DDBJ databases">
        <title>Draft genome sequences of 15 bacterial species constituting the stable defined intestinal microbiota of the GM15 gnotobiotic mouse model.</title>
        <authorList>
            <person name="Elie C."/>
            <person name="Mathieu A."/>
            <person name="Saliou A."/>
            <person name="Darnaud M."/>
            <person name="Leulier F."/>
            <person name="Tamellini A."/>
        </authorList>
    </citation>
    <scope>NUCLEOTIDE SEQUENCE [LARGE SCALE GENOMIC DNA]</scope>
    <source>
        <strain evidence="2">ASF 502</strain>
    </source>
</reference>
<gene>
    <name evidence="1" type="ORF">FMM80_23000</name>
</gene>
<name>A0A9X5CB19_9FIRM</name>
<dbReference type="Proteomes" id="UP000474104">
    <property type="component" value="Unassembled WGS sequence"/>
</dbReference>
<evidence type="ECO:0000313" key="2">
    <source>
        <dbReference type="Proteomes" id="UP000474104"/>
    </source>
</evidence>
<dbReference type="AlphaFoldDB" id="A0A9X5CB19"/>
<dbReference type="RefSeq" id="WP_004080560.1">
    <property type="nucleotide sequence ID" value="NZ_VIRB01000136.1"/>
</dbReference>
<sequence length="129" mass="14955">MEEQSKACPQKVTKIWTAQQLPLIKRLGITTIPESVVNEVVHSISIFDTYYGAGRNVDNDHGGFLLLYTDFPESRKSFQPVLSRYHVSLDDAEFQNIIHRTETVVWYSELYLISSDYAIIIIYPTRKER</sequence>
<comment type="caution">
    <text evidence="1">The sequence shown here is derived from an EMBL/GenBank/DDBJ whole genome shotgun (WGS) entry which is preliminary data.</text>
</comment>
<dbReference type="EMBL" id="VIRB01000136">
    <property type="protein sequence ID" value="NDO71359.1"/>
    <property type="molecule type" value="Genomic_DNA"/>
</dbReference>
<evidence type="ECO:0000313" key="1">
    <source>
        <dbReference type="EMBL" id="NDO71359.1"/>
    </source>
</evidence>
<protein>
    <submittedName>
        <fullName evidence="1">Uncharacterized protein</fullName>
    </submittedName>
</protein>